<dbReference type="InterPro" id="IPR036242">
    <property type="entry name" value="Agglutinin_dom_sf"/>
</dbReference>
<dbReference type="Gene3D" id="1.20.1510.10">
    <property type="entry name" value="Cation efflux protein transmembrane domain"/>
    <property type="match status" value="1"/>
</dbReference>
<keyword evidence="10" id="KW-1185">Reference proteome</keyword>
<evidence type="ECO:0000256" key="3">
    <source>
        <dbReference type="ARBA" id="ARBA00022692"/>
    </source>
</evidence>
<gene>
    <name evidence="9" type="ORF">CITCOLO1_LOCUS20982</name>
</gene>
<evidence type="ECO:0000256" key="2">
    <source>
        <dbReference type="ARBA" id="ARBA00022448"/>
    </source>
</evidence>
<comment type="subcellular location">
    <subcellularLocation>
        <location evidence="1">Membrane</location>
        <topology evidence="1">Multi-pass membrane protein</topology>
    </subcellularLocation>
</comment>
<feature type="transmembrane region" description="Helical" evidence="7">
    <location>
        <begin position="779"/>
        <end position="802"/>
    </location>
</feature>
<evidence type="ECO:0000256" key="6">
    <source>
        <dbReference type="SAM" id="MobiDB-lite"/>
    </source>
</evidence>
<evidence type="ECO:0000256" key="4">
    <source>
        <dbReference type="ARBA" id="ARBA00022989"/>
    </source>
</evidence>
<evidence type="ECO:0000313" key="10">
    <source>
        <dbReference type="Proteomes" id="UP001642487"/>
    </source>
</evidence>
<dbReference type="SUPFAM" id="SSF56973">
    <property type="entry name" value="Aerolisin/ETX pore-forming domain"/>
    <property type="match status" value="1"/>
</dbReference>
<dbReference type="InterPro" id="IPR008998">
    <property type="entry name" value="Agglutinin"/>
</dbReference>
<dbReference type="EMBL" id="OZ021743">
    <property type="protein sequence ID" value="CAK9328562.1"/>
    <property type="molecule type" value="Genomic_DNA"/>
</dbReference>
<evidence type="ECO:0000256" key="5">
    <source>
        <dbReference type="ARBA" id="ARBA00023136"/>
    </source>
</evidence>
<dbReference type="InterPro" id="IPR036837">
    <property type="entry name" value="Cation_efflux_CTD_sf"/>
</dbReference>
<organism evidence="9 10">
    <name type="scientific">Citrullus colocynthis</name>
    <name type="common">colocynth</name>
    <dbReference type="NCBI Taxonomy" id="252529"/>
    <lineage>
        <taxon>Eukaryota</taxon>
        <taxon>Viridiplantae</taxon>
        <taxon>Streptophyta</taxon>
        <taxon>Embryophyta</taxon>
        <taxon>Tracheophyta</taxon>
        <taxon>Spermatophyta</taxon>
        <taxon>Magnoliopsida</taxon>
        <taxon>eudicotyledons</taxon>
        <taxon>Gunneridae</taxon>
        <taxon>Pentapetalae</taxon>
        <taxon>rosids</taxon>
        <taxon>fabids</taxon>
        <taxon>Cucurbitales</taxon>
        <taxon>Cucurbitaceae</taxon>
        <taxon>Benincaseae</taxon>
        <taxon>Citrullus</taxon>
    </lineage>
</organism>
<feature type="transmembrane region" description="Helical" evidence="7">
    <location>
        <begin position="548"/>
        <end position="567"/>
    </location>
</feature>
<feature type="compositionally biased region" description="Basic and acidic residues" evidence="6">
    <location>
        <begin position="685"/>
        <end position="703"/>
    </location>
</feature>
<name>A0ABP0Z704_9ROSI</name>
<reference evidence="9 10" key="1">
    <citation type="submission" date="2024-03" db="EMBL/GenBank/DDBJ databases">
        <authorList>
            <person name="Gkanogiannis A."/>
            <person name="Becerra Lopez-Lavalle L."/>
        </authorList>
    </citation>
    <scope>NUCLEOTIDE SEQUENCE [LARGE SCALE GENOMIC DNA]</scope>
</reference>
<dbReference type="InterPro" id="IPR027470">
    <property type="entry name" value="Cation_efflux_CTD"/>
</dbReference>
<protein>
    <recommendedName>
        <fullName evidence="8">Agglutinin domain-containing protein</fullName>
    </recommendedName>
</protein>
<dbReference type="Pfam" id="PF16916">
    <property type="entry name" value="ZT_dimer"/>
    <property type="match status" value="1"/>
</dbReference>
<dbReference type="Pfam" id="PF01545">
    <property type="entry name" value="Cation_efflux"/>
    <property type="match status" value="1"/>
</dbReference>
<dbReference type="InterPro" id="IPR027469">
    <property type="entry name" value="Cation_efflux_TMD_sf"/>
</dbReference>
<dbReference type="Gene3D" id="2.170.15.10">
    <property type="entry name" value="Proaerolysin, chain A, domain 3"/>
    <property type="match status" value="1"/>
</dbReference>
<evidence type="ECO:0000313" key="9">
    <source>
        <dbReference type="EMBL" id="CAK9328562.1"/>
    </source>
</evidence>
<dbReference type="SMART" id="SM00791">
    <property type="entry name" value="Agglutinin"/>
    <property type="match status" value="2"/>
</dbReference>
<dbReference type="SUPFAM" id="SSF160240">
    <property type="entry name" value="Cation efflux protein cytoplasmic domain-like"/>
    <property type="match status" value="1"/>
</dbReference>
<feature type="transmembrane region" description="Helical" evidence="7">
    <location>
        <begin position="455"/>
        <end position="475"/>
    </location>
</feature>
<keyword evidence="2" id="KW-0813">Transport</keyword>
<dbReference type="CDD" id="cd20216">
    <property type="entry name" value="PFM_HFR-2-like"/>
    <property type="match status" value="1"/>
</dbReference>
<evidence type="ECO:0000259" key="8">
    <source>
        <dbReference type="SMART" id="SM00791"/>
    </source>
</evidence>
<sequence length="916" mass="103217">MIIPKYIALESKNNHKYLESTDEDEIIKGFLRFTGENVVNPRSKFEVEVANCDTRLVHIRSCYNNKYWVSCTTINEKEWVPTTNYEWIAAMAQDREEDQSKFTCTLFKPVYDAQHSAFNFVHVKFNTRLSLAGHYDKIRNCGLNCLQSGFDLTDCFIIIDWESLMILPKHVTFKGDNGSYLQGIWQEGHPYLQFSGDDIGDHRVPHETFMTTNGCVRIKSNYHGKFWRRDPNWIWADSDDTSSKDPNTLFWPIRLDDNHVALRCLGNNNFVERLSCEWKTNCLNAATSTITKAAKLKMEEPVISRSIYNVNYRVSDARIYDEKVMIMATQKAVNKSSQSETMTLEFMCSETKSSIWESSTTWKLAAQTALKAGLPFIADGKIQISAEYSKTYKWGESYTSTKTLKTTQVVTVPAMSMVEVKLLSTQGYSDVPFSYIQRDVLSNGKQVSHEFDDGLLYLFLFIFWLAQLTFFLLPFPRAFFTNFSFLLLSTEMEVQDHGHIIEVCGDVQAVGPSTVGSKICGDAPSCGFSDAKSSSKDAKERSASMRKLCIAVVLCIVFMSVEVVGGIKANSLAILTDAAHLLSDVAAFAISLFSLWASGWEATPRQSYGFFRIEILGALVSIQMIWLLAGILVYEAIVRLINGPGEVKGLLMFAVSTFGLVVNIAMALLLGYEHGHAHSHGHSHGHGEHGHGHGGHEHGDEDHRHHHGISVTTHHHHHHHHHGEEKGAGSEGVEQQQQHHDHKESVATPLLESCVDDGNPSRKVTKTRKRQRNINVQGAYLHVLGDSIQSIGVMIGGAIIWYKPEYKILDLICTLIFSAIVLCTTIQMLRNILEVLMESTPREVDATKLEKGLCEMEEVVAIHELHIWAITVGKILLACHVIIKPEANADMVLDKVIEYIRREYNISHVTIQIERQ</sequence>
<dbReference type="InterPro" id="IPR053237">
    <property type="entry name" value="Natterin_C"/>
</dbReference>
<proteinExistence type="predicted"/>
<feature type="domain" description="Agglutinin" evidence="8">
    <location>
        <begin position="1"/>
        <end position="160"/>
    </location>
</feature>
<keyword evidence="5 7" id="KW-0472">Membrane</keyword>
<dbReference type="InterPro" id="IPR004991">
    <property type="entry name" value="Aerolysin-like"/>
</dbReference>
<dbReference type="Pfam" id="PF07468">
    <property type="entry name" value="Agglutinin"/>
    <property type="match status" value="2"/>
</dbReference>
<dbReference type="InterPro" id="IPR002524">
    <property type="entry name" value="Cation_efflux"/>
</dbReference>
<feature type="transmembrane region" description="Helical" evidence="7">
    <location>
        <begin position="610"/>
        <end position="637"/>
    </location>
</feature>
<dbReference type="PANTHER" id="PTHR39244">
    <property type="entry name" value="NATTERIN-4"/>
    <property type="match status" value="1"/>
</dbReference>
<evidence type="ECO:0000256" key="1">
    <source>
        <dbReference type="ARBA" id="ARBA00004141"/>
    </source>
</evidence>
<keyword evidence="4 7" id="KW-1133">Transmembrane helix</keyword>
<feature type="domain" description="Agglutinin" evidence="8">
    <location>
        <begin position="165"/>
        <end position="300"/>
    </location>
</feature>
<dbReference type="NCBIfam" id="TIGR01297">
    <property type="entry name" value="CDF"/>
    <property type="match status" value="1"/>
</dbReference>
<feature type="transmembrane region" description="Helical" evidence="7">
    <location>
        <begin position="649"/>
        <end position="672"/>
    </location>
</feature>
<dbReference type="SUPFAM" id="SSF50382">
    <property type="entry name" value="Agglutinin"/>
    <property type="match status" value="2"/>
</dbReference>
<dbReference type="InterPro" id="IPR058533">
    <property type="entry name" value="Cation_efflux_TM"/>
</dbReference>
<feature type="region of interest" description="Disordered" evidence="6">
    <location>
        <begin position="677"/>
        <end position="770"/>
    </location>
</feature>
<keyword evidence="3 7" id="KW-0812">Transmembrane</keyword>
<accession>A0ABP0Z704</accession>
<dbReference type="Gene3D" id="2.80.10.50">
    <property type="match status" value="2"/>
</dbReference>
<feature type="transmembrane region" description="Helical" evidence="7">
    <location>
        <begin position="808"/>
        <end position="829"/>
    </location>
</feature>
<feature type="compositionally biased region" description="Basic residues" evidence="6">
    <location>
        <begin position="704"/>
        <end position="721"/>
    </location>
</feature>
<dbReference type="Proteomes" id="UP001642487">
    <property type="component" value="Chromosome 9"/>
</dbReference>
<dbReference type="SUPFAM" id="SSF161111">
    <property type="entry name" value="Cation efflux protein transmembrane domain-like"/>
    <property type="match status" value="1"/>
</dbReference>
<feature type="transmembrane region" description="Helical" evidence="7">
    <location>
        <begin position="579"/>
        <end position="598"/>
    </location>
</feature>
<evidence type="ECO:0000256" key="7">
    <source>
        <dbReference type="SAM" id="Phobius"/>
    </source>
</evidence>
<dbReference type="CDD" id="cd00257">
    <property type="entry name" value="beta-trefoil_FSCN-like"/>
    <property type="match status" value="1"/>
</dbReference>
<dbReference type="Pfam" id="PF03318">
    <property type="entry name" value="ETX_MTX2"/>
    <property type="match status" value="1"/>
</dbReference>
<dbReference type="PANTHER" id="PTHR39244:SF5">
    <property type="entry name" value="NATTERIN-3-LIKE"/>
    <property type="match status" value="1"/>
</dbReference>